<evidence type="ECO:0000256" key="4">
    <source>
        <dbReference type="ARBA" id="ARBA00022842"/>
    </source>
</evidence>
<evidence type="ECO:0000256" key="2">
    <source>
        <dbReference type="ARBA" id="ARBA00022723"/>
    </source>
</evidence>
<keyword evidence="3" id="KW-0547">Nucleotide-binding</keyword>
<keyword evidence="7" id="KW-0464">Manganese</keyword>
<keyword evidence="6" id="KW-0342">GTP-binding</keyword>
<protein>
    <submittedName>
        <fullName evidence="9">Coenzyme F420-0:L-glutamate ligase</fullName>
    </submittedName>
</protein>
<evidence type="ECO:0000313" key="10">
    <source>
        <dbReference type="Proteomes" id="UP000177528"/>
    </source>
</evidence>
<feature type="domain" description="Coenzyme F420:L-glutamate ligase-like" evidence="8">
    <location>
        <begin position="12"/>
        <end position="227"/>
    </location>
</feature>
<dbReference type="InterPro" id="IPR002847">
    <property type="entry name" value="F420-0_gamma-glut_ligase-dom"/>
</dbReference>
<evidence type="ECO:0000256" key="6">
    <source>
        <dbReference type="ARBA" id="ARBA00023134"/>
    </source>
</evidence>
<dbReference type="Pfam" id="PF01996">
    <property type="entry name" value="F420_ligase"/>
    <property type="match status" value="1"/>
</dbReference>
<evidence type="ECO:0000256" key="5">
    <source>
        <dbReference type="ARBA" id="ARBA00022958"/>
    </source>
</evidence>
<gene>
    <name evidence="9" type="ORF">A3D99_03340</name>
</gene>
<evidence type="ECO:0000256" key="7">
    <source>
        <dbReference type="ARBA" id="ARBA00023211"/>
    </source>
</evidence>
<dbReference type="EMBL" id="MHHR01000013">
    <property type="protein sequence ID" value="OGY34503.1"/>
    <property type="molecule type" value="Genomic_DNA"/>
</dbReference>
<reference evidence="9 10" key="1">
    <citation type="journal article" date="2016" name="Nat. Commun.">
        <title>Thousands of microbial genomes shed light on interconnected biogeochemical processes in an aquifer system.</title>
        <authorList>
            <person name="Anantharaman K."/>
            <person name="Brown C.T."/>
            <person name="Hug L.A."/>
            <person name="Sharon I."/>
            <person name="Castelle C.J."/>
            <person name="Probst A.J."/>
            <person name="Thomas B.C."/>
            <person name="Singh A."/>
            <person name="Wilkins M.J."/>
            <person name="Karaoz U."/>
            <person name="Brodie E.L."/>
            <person name="Williams K.H."/>
            <person name="Hubbard S.S."/>
            <person name="Banfield J.F."/>
        </authorList>
    </citation>
    <scope>NUCLEOTIDE SEQUENCE [LARGE SCALE GENOMIC DNA]</scope>
</reference>
<dbReference type="GO" id="GO:0046872">
    <property type="term" value="F:metal ion binding"/>
    <property type="evidence" value="ECO:0007669"/>
    <property type="project" value="UniProtKB-KW"/>
</dbReference>
<dbReference type="SUPFAM" id="SSF144010">
    <property type="entry name" value="CofE-like"/>
    <property type="match status" value="1"/>
</dbReference>
<evidence type="ECO:0000256" key="1">
    <source>
        <dbReference type="ARBA" id="ARBA00022598"/>
    </source>
</evidence>
<dbReference type="GO" id="GO:0005525">
    <property type="term" value="F:GTP binding"/>
    <property type="evidence" value="ECO:0007669"/>
    <property type="project" value="UniProtKB-KW"/>
</dbReference>
<evidence type="ECO:0000313" key="9">
    <source>
        <dbReference type="EMBL" id="OGY34503.1"/>
    </source>
</evidence>
<comment type="caution">
    <text evidence="9">The sequence shown here is derived from an EMBL/GenBank/DDBJ whole genome shotgun (WGS) entry which is preliminary data.</text>
</comment>
<organism evidence="9 10">
    <name type="scientific">Candidatus Andersenbacteria bacterium RIFCSPHIGHO2_12_FULL_45_11</name>
    <dbReference type="NCBI Taxonomy" id="1797281"/>
    <lineage>
        <taxon>Bacteria</taxon>
        <taxon>Candidatus Anderseniibacteriota</taxon>
    </lineage>
</organism>
<dbReference type="AlphaFoldDB" id="A0A1G1X3F4"/>
<dbReference type="Proteomes" id="UP000177528">
    <property type="component" value="Unassembled WGS sequence"/>
</dbReference>
<keyword evidence="5" id="KW-0630">Potassium</keyword>
<name>A0A1G1X3F4_9BACT</name>
<keyword evidence="4" id="KW-0460">Magnesium</keyword>
<dbReference type="GO" id="GO:0052618">
    <property type="term" value="F:coenzyme F420-0:L-glutamate ligase activity"/>
    <property type="evidence" value="ECO:0007669"/>
    <property type="project" value="TreeGrafter"/>
</dbReference>
<dbReference type="NCBIfam" id="TIGR01916">
    <property type="entry name" value="F420_cofE"/>
    <property type="match status" value="1"/>
</dbReference>
<dbReference type="PANTHER" id="PTHR47917:SF1">
    <property type="entry name" value="COENZYME F420:L-GLUTAMATE LIGASE"/>
    <property type="match status" value="1"/>
</dbReference>
<dbReference type="Gene3D" id="3.30.1330.100">
    <property type="entry name" value="CofE-like"/>
    <property type="match status" value="1"/>
</dbReference>
<keyword evidence="1 9" id="KW-0436">Ligase</keyword>
<accession>A0A1G1X3F4</accession>
<proteinExistence type="predicted"/>
<evidence type="ECO:0000256" key="3">
    <source>
        <dbReference type="ARBA" id="ARBA00022741"/>
    </source>
</evidence>
<sequence>MYQVSLTAIPNVPLVQSRDSVGDIVMTALQDANVSLKEQDIVVIASKIVSKAEGRVISLSTITPSDRAREIATISGKDPRIVELMIQESKAILRVKPGVVVTVHRLGFVCTSAGIDRANVEEGTVSLLPQNPDESAAKVRHLLMEKFGVNVAVVINDSFGIEYRAGSIGLALGVAGVPALLKGNSDEKDIYDRKRNVSILFADEISAAASLLMGQSSAGIPLVVVSGLQYPVTEESRITDLVVSSQIDSDLAEQGQS</sequence>
<dbReference type="PANTHER" id="PTHR47917">
    <property type="match status" value="1"/>
</dbReference>
<dbReference type="Gene3D" id="3.90.1660.10">
    <property type="entry name" value="CofE-like domain"/>
    <property type="match status" value="1"/>
</dbReference>
<dbReference type="InterPro" id="IPR008225">
    <property type="entry name" value="F420-0_g-glutamyl_ligase"/>
</dbReference>
<evidence type="ECO:0000259" key="8">
    <source>
        <dbReference type="Pfam" id="PF01996"/>
    </source>
</evidence>
<keyword evidence="2" id="KW-0479">Metal-binding</keyword>